<evidence type="ECO:0000256" key="2">
    <source>
        <dbReference type="ARBA" id="ARBA00022692"/>
    </source>
</evidence>
<dbReference type="Gene3D" id="2.60.40.10">
    <property type="entry name" value="Immunoglobulins"/>
    <property type="match status" value="1"/>
</dbReference>
<dbReference type="PANTHER" id="PTHR11860">
    <property type="entry name" value="POLYMERIC-IMMUNOGLOBULIN RECEPTOR"/>
    <property type="match status" value="1"/>
</dbReference>
<dbReference type="Ensembl" id="ENSMMDT00005003103.1">
    <property type="protein sequence ID" value="ENSMMDP00005003041.1"/>
    <property type="gene ID" value="ENSMMDG00005001706.1"/>
</dbReference>
<evidence type="ECO:0000259" key="4">
    <source>
        <dbReference type="Pfam" id="PF07686"/>
    </source>
</evidence>
<dbReference type="InterPro" id="IPR050671">
    <property type="entry name" value="CD300_family_receptors"/>
</dbReference>
<dbReference type="GeneTree" id="ENSGT00940000177455"/>
<evidence type="ECO:0000313" key="6">
    <source>
        <dbReference type="Proteomes" id="UP000472263"/>
    </source>
</evidence>
<keyword evidence="2" id="KW-0812">Transmembrane</keyword>
<evidence type="ECO:0000256" key="1">
    <source>
        <dbReference type="ARBA" id="ARBA00004370"/>
    </source>
</evidence>
<organism evidence="5 6">
    <name type="scientific">Myripristis murdjan</name>
    <name type="common">pinecone soldierfish</name>
    <dbReference type="NCBI Taxonomy" id="586833"/>
    <lineage>
        <taxon>Eukaryota</taxon>
        <taxon>Metazoa</taxon>
        <taxon>Chordata</taxon>
        <taxon>Craniata</taxon>
        <taxon>Vertebrata</taxon>
        <taxon>Euteleostomi</taxon>
        <taxon>Actinopterygii</taxon>
        <taxon>Neopterygii</taxon>
        <taxon>Teleostei</taxon>
        <taxon>Neoteleostei</taxon>
        <taxon>Acanthomorphata</taxon>
        <taxon>Holocentriformes</taxon>
        <taxon>Holocentridae</taxon>
        <taxon>Myripristis</taxon>
    </lineage>
</organism>
<proteinExistence type="predicted"/>
<feature type="domain" description="Immunoglobulin V-set" evidence="4">
    <location>
        <begin position="4"/>
        <end position="100"/>
    </location>
</feature>
<keyword evidence="3" id="KW-0472">Membrane</keyword>
<reference evidence="5" key="3">
    <citation type="submission" date="2025-09" db="UniProtKB">
        <authorList>
            <consortium name="Ensembl"/>
        </authorList>
    </citation>
    <scope>IDENTIFICATION</scope>
</reference>
<dbReference type="Pfam" id="PF07686">
    <property type="entry name" value="V-set"/>
    <property type="match status" value="1"/>
</dbReference>
<dbReference type="AlphaFoldDB" id="A0A667X1Z9"/>
<comment type="subcellular location">
    <subcellularLocation>
        <location evidence="1">Membrane</location>
    </subcellularLocation>
</comment>
<dbReference type="InterPro" id="IPR013783">
    <property type="entry name" value="Ig-like_fold"/>
</dbReference>
<reference evidence="5" key="1">
    <citation type="submission" date="2019-06" db="EMBL/GenBank/DDBJ databases">
        <authorList>
            <consortium name="Wellcome Sanger Institute Data Sharing"/>
        </authorList>
    </citation>
    <scope>NUCLEOTIDE SEQUENCE [LARGE SCALE GENOMIC DNA]</scope>
</reference>
<evidence type="ECO:0000313" key="5">
    <source>
        <dbReference type="Ensembl" id="ENSMMDP00005003041.1"/>
    </source>
</evidence>
<dbReference type="InterPro" id="IPR013106">
    <property type="entry name" value="Ig_V-set"/>
</dbReference>
<accession>A0A667X1Z9</accession>
<keyword evidence="6" id="KW-1185">Reference proteome</keyword>
<dbReference type="Proteomes" id="UP000472263">
    <property type="component" value="Chromosome 1"/>
</dbReference>
<evidence type="ECO:0000256" key="3">
    <source>
        <dbReference type="ARBA" id="ARBA00023136"/>
    </source>
</evidence>
<protein>
    <recommendedName>
        <fullName evidence="4">Immunoglobulin V-set domain-containing protein</fullName>
    </recommendedName>
</protein>
<sequence>MVLEVSGHVGGEVSILCSGKWSTDSSSNNYNMYLCKGVCSSKNILVQTDWKKSSVTQRGRYGMRVNRRDGVFTVTIKRLEKADAGIYHCGLERTFKVMYQEVNLKCKEKNIVKRKTLSKTQLGLPRLPRSRNGYESY</sequence>
<reference evidence="5" key="2">
    <citation type="submission" date="2025-08" db="UniProtKB">
        <authorList>
            <consortium name="Ensembl"/>
        </authorList>
    </citation>
    <scope>IDENTIFICATION</scope>
</reference>
<dbReference type="PANTHER" id="PTHR11860:SF87">
    <property type="entry name" value="CMRF35-LIKE MOLECULE 8"/>
    <property type="match status" value="1"/>
</dbReference>
<dbReference type="GO" id="GO:0005886">
    <property type="term" value="C:plasma membrane"/>
    <property type="evidence" value="ECO:0007669"/>
    <property type="project" value="TreeGrafter"/>
</dbReference>
<name>A0A667X1Z9_9TELE</name>
<dbReference type="SUPFAM" id="SSF48726">
    <property type="entry name" value="Immunoglobulin"/>
    <property type="match status" value="1"/>
</dbReference>
<dbReference type="GO" id="GO:0004888">
    <property type="term" value="F:transmembrane signaling receptor activity"/>
    <property type="evidence" value="ECO:0007669"/>
    <property type="project" value="TreeGrafter"/>
</dbReference>
<dbReference type="InParanoid" id="A0A667X1Z9"/>
<dbReference type="InterPro" id="IPR036179">
    <property type="entry name" value="Ig-like_dom_sf"/>
</dbReference>